<evidence type="ECO:0000256" key="1">
    <source>
        <dbReference type="ARBA" id="ARBA00004651"/>
    </source>
</evidence>
<evidence type="ECO:0000256" key="4">
    <source>
        <dbReference type="ARBA" id="ARBA00022475"/>
    </source>
</evidence>
<dbReference type="AlphaFoldDB" id="A0A0K6I0F0"/>
<keyword evidence="4 9" id="KW-1003">Cell membrane</keyword>
<dbReference type="GO" id="GO:0044780">
    <property type="term" value="P:bacterial-type flagellum assembly"/>
    <property type="evidence" value="ECO:0007669"/>
    <property type="project" value="InterPro"/>
</dbReference>
<dbReference type="EMBL" id="CYHF01000004">
    <property type="protein sequence ID" value="CUA96585.1"/>
    <property type="molecule type" value="Genomic_DNA"/>
</dbReference>
<name>A0A0K6I0F0_9BURK</name>
<keyword evidence="10" id="KW-0282">Flagellum</keyword>
<evidence type="ECO:0000256" key="7">
    <source>
        <dbReference type="ARBA" id="ARBA00023136"/>
    </source>
</evidence>
<keyword evidence="8 9" id="KW-0975">Bacterial flagellum</keyword>
<feature type="transmembrane region" description="Helical" evidence="9">
    <location>
        <begin position="51"/>
        <end position="70"/>
    </location>
</feature>
<dbReference type="GO" id="GO:0009425">
    <property type="term" value="C:bacterial-type flagellum basal body"/>
    <property type="evidence" value="ECO:0007669"/>
    <property type="project" value="UniProtKB-SubCell"/>
</dbReference>
<keyword evidence="5 9" id="KW-0812">Transmembrane</keyword>
<sequence length="91" mass="9716">MTPESITTLAQQALWVTFLVALPLLGVALVVGLLVSLIQAATQLNEMTLSFVPKVLAMGLAGVLAGPWMLHVMMDFTIRLFESIPHLISGG</sequence>
<dbReference type="GO" id="GO:0005886">
    <property type="term" value="C:plasma membrane"/>
    <property type="evidence" value="ECO:0007669"/>
    <property type="project" value="UniProtKB-SubCell"/>
</dbReference>
<comment type="similarity">
    <text evidence="2 9">Belongs to the FliQ/MopD/SpaQ family.</text>
</comment>
<keyword evidence="11" id="KW-1185">Reference proteome</keyword>
<comment type="subcellular location">
    <subcellularLocation>
        <location evidence="1 9">Cell membrane</location>
        <topology evidence="1">Multi-pass membrane protein</topology>
    </subcellularLocation>
    <subcellularLocation>
        <location evidence="9">Bacterial flagellum basal body</location>
    </subcellularLocation>
</comment>
<evidence type="ECO:0000256" key="8">
    <source>
        <dbReference type="ARBA" id="ARBA00023143"/>
    </source>
</evidence>
<feature type="transmembrane region" description="Helical" evidence="9">
    <location>
        <begin position="12"/>
        <end position="39"/>
    </location>
</feature>
<dbReference type="STRING" id="339866.GCA_001418255_01435"/>
<gene>
    <name evidence="9" type="primary">fliQ</name>
    <name evidence="10" type="ORF">Ga0061069_104205</name>
</gene>
<dbReference type="PRINTS" id="PR00952">
    <property type="entry name" value="TYPE3IMQPROT"/>
</dbReference>
<dbReference type="Pfam" id="PF01313">
    <property type="entry name" value="Bac_export_3"/>
    <property type="match status" value="1"/>
</dbReference>
<dbReference type="PANTHER" id="PTHR34040">
    <property type="entry name" value="FLAGELLAR BIOSYNTHETIC PROTEIN FLIQ"/>
    <property type="match status" value="1"/>
</dbReference>
<dbReference type="PANTHER" id="PTHR34040:SF2">
    <property type="entry name" value="FLAGELLAR BIOSYNTHETIC PROTEIN FLIQ"/>
    <property type="match status" value="1"/>
</dbReference>
<keyword evidence="10" id="KW-0969">Cilium</keyword>
<evidence type="ECO:0000256" key="6">
    <source>
        <dbReference type="ARBA" id="ARBA00022989"/>
    </source>
</evidence>
<comment type="function">
    <text evidence="9">Role in flagellar biosynthesis.</text>
</comment>
<evidence type="ECO:0000313" key="10">
    <source>
        <dbReference type="EMBL" id="CUA96585.1"/>
    </source>
</evidence>
<evidence type="ECO:0000256" key="5">
    <source>
        <dbReference type="ARBA" id="ARBA00022692"/>
    </source>
</evidence>
<keyword evidence="6 9" id="KW-1133">Transmembrane helix</keyword>
<keyword evidence="7 9" id="KW-0472">Membrane</keyword>
<dbReference type="PIRSF" id="PIRSF004669">
    <property type="entry name" value="FliQ"/>
    <property type="match status" value="1"/>
</dbReference>
<reference evidence="11" key="1">
    <citation type="submission" date="2015-08" db="EMBL/GenBank/DDBJ databases">
        <authorList>
            <person name="Varghese N."/>
        </authorList>
    </citation>
    <scope>NUCLEOTIDE SEQUENCE [LARGE SCALE GENOMIC DNA]</scope>
    <source>
        <strain evidence="11">DSM 18181</strain>
    </source>
</reference>
<evidence type="ECO:0000256" key="9">
    <source>
        <dbReference type="RuleBase" id="RU364090"/>
    </source>
</evidence>
<dbReference type="OrthoDB" id="9806440at2"/>
<accession>A0A0K6I0F0</accession>
<dbReference type="RefSeq" id="WP_055450338.1">
    <property type="nucleotide sequence ID" value="NZ_CYHF01000004.1"/>
</dbReference>
<dbReference type="InterPro" id="IPR006305">
    <property type="entry name" value="FliQ"/>
</dbReference>
<dbReference type="InterPro" id="IPR002191">
    <property type="entry name" value="Bac_export_3"/>
</dbReference>
<evidence type="ECO:0000313" key="11">
    <source>
        <dbReference type="Proteomes" id="UP000183649"/>
    </source>
</evidence>
<organism evidence="10 11">
    <name type="scientific">Thiomonas bhubaneswarensis</name>
    <dbReference type="NCBI Taxonomy" id="339866"/>
    <lineage>
        <taxon>Bacteria</taxon>
        <taxon>Pseudomonadati</taxon>
        <taxon>Pseudomonadota</taxon>
        <taxon>Betaproteobacteria</taxon>
        <taxon>Burkholderiales</taxon>
        <taxon>Thiomonas</taxon>
    </lineage>
</organism>
<protein>
    <recommendedName>
        <fullName evidence="3 9">Flagellar biosynthetic protein FliQ</fullName>
    </recommendedName>
</protein>
<evidence type="ECO:0000256" key="2">
    <source>
        <dbReference type="ARBA" id="ARBA00006156"/>
    </source>
</evidence>
<dbReference type="NCBIfam" id="TIGR01402">
    <property type="entry name" value="fliQ"/>
    <property type="match status" value="1"/>
</dbReference>
<dbReference type="Proteomes" id="UP000183649">
    <property type="component" value="Unassembled WGS sequence"/>
</dbReference>
<proteinExistence type="inferred from homology"/>
<keyword evidence="10" id="KW-0966">Cell projection</keyword>
<evidence type="ECO:0000256" key="3">
    <source>
        <dbReference type="ARBA" id="ARBA00021718"/>
    </source>
</evidence>
<dbReference type="GO" id="GO:0009306">
    <property type="term" value="P:protein secretion"/>
    <property type="evidence" value="ECO:0007669"/>
    <property type="project" value="InterPro"/>
</dbReference>